<dbReference type="Proteomes" id="UP000079169">
    <property type="component" value="Unplaced"/>
</dbReference>
<accession>A0A1S3DKV2</accession>
<proteinExistence type="predicted"/>
<organism evidence="2 3">
    <name type="scientific">Diaphorina citri</name>
    <name type="common">Asian citrus psyllid</name>
    <dbReference type="NCBI Taxonomy" id="121845"/>
    <lineage>
        <taxon>Eukaryota</taxon>
        <taxon>Metazoa</taxon>
        <taxon>Ecdysozoa</taxon>
        <taxon>Arthropoda</taxon>
        <taxon>Hexapoda</taxon>
        <taxon>Insecta</taxon>
        <taxon>Pterygota</taxon>
        <taxon>Neoptera</taxon>
        <taxon>Paraneoptera</taxon>
        <taxon>Hemiptera</taxon>
        <taxon>Sternorrhyncha</taxon>
        <taxon>Psylloidea</taxon>
        <taxon>Psyllidae</taxon>
        <taxon>Diaphorininae</taxon>
        <taxon>Diaphorina</taxon>
    </lineage>
</organism>
<sequence>MVKNSQVLSVLSVSLCVILFLSEFAKAAPYDYDTNVRELLEALIQHESQQPQQAVDLHRLVRKNNRSPSVRLRFGRRSDPAMSYQIGRNAYEHNNNNNLNYNLEPGLTDI</sequence>
<dbReference type="GeneID" id="103520612"/>
<protein>
    <submittedName>
        <fullName evidence="3">Short neuropeptide F-like</fullName>
    </submittedName>
</protein>
<evidence type="ECO:0000256" key="1">
    <source>
        <dbReference type="SAM" id="SignalP"/>
    </source>
</evidence>
<keyword evidence="1" id="KW-0732">Signal</keyword>
<dbReference type="PaxDb" id="121845-A0A1S3DKV2"/>
<dbReference type="AlphaFoldDB" id="A0A1S3DKV2"/>
<reference evidence="3" key="1">
    <citation type="submission" date="2025-08" db="UniProtKB">
        <authorList>
            <consortium name="RefSeq"/>
        </authorList>
    </citation>
    <scope>IDENTIFICATION</scope>
</reference>
<dbReference type="RefSeq" id="XP_008483934.2">
    <property type="nucleotide sequence ID" value="XM_008485712.3"/>
</dbReference>
<name>A0A1S3DKV2_DIACI</name>
<keyword evidence="2" id="KW-1185">Reference proteome</keyword>
<feature type="signal peptide" evidence="1">
    <location>
        <begin position="1"/>
        <end position="27"/>
    </location>
</feature>
<dbReference type="KEGG" id="dci:103520612"/>
<feature type="chain" id="PRO_5018122032" evidence="1">
    <location>
        <begin position="28"/>
        <end position="110"/>
    </location>
</feature>
<evidence type="ECO:0000313" key="3">
    <source>
        <dbReference type="RefSeq" id="XP_008483934.2"/>
    </source>
</evidence>
<dbReference type="STRING" id="121845.A0A1S3DKV2"/>
<gene>
    <name evidence="3" type="primary">LOC103520612</name>
</gene>
<evidence type="ECO:0000313" key="2">
    <source>
        <dbReference type="Proteomes" id="UP000079169"/>
    </source>
</evidence>